<dbReference type="AlphaFoldDB" id="A0A7N2MZM6"/>
<dbReference type="EnsemblPlants" id="QL11p048453:mrna">
    <property type="protein sequence ID" value="QL11p048453:mrna"/>
    <property type="gene ID" value="QL11p048453"/>
</dbReference>
<proteinExistence type="predicted"/>
<accession>A0A7N2MZM6</accession>
<name>A0A7N2MZM6_QUELO</name>
<reference evidence="1" key="2">
    <citation type="submission" date="2021-01" db="UniProtKB">
        <authorList>
            <consortium name="EnsemblPlants"/>
        </authorList>
    </citation>
    <scope>IDENTIFICATION</scope>
</reference>
<dbReference type="InParanoid" id="A0A7N2MZM6"/>
<dbReference type="EMBL" id="LRBV02000011">
    <property type="status" value="NOT_ANNOTATED_CDS"/>
    <property type="molecule type" value="Genomic_DNA"/>
</dbReference>
<protein>
    <recommendedName>
        <fullName evidence="3">RNase H type-1 domain-containing protein</fullName>
    </recommendedName>
</protein>
<organism evidence="1 2">
    <name type="scientific">Quercus lobata</name>
    <name type="common">Valley oak</name>
    <dbReference type="NCBI Taxonomy" id="97700"/>
    <lineage>
        <taxon>Eukaryota</taxon>
        <taxon>Viridiplantae</taxon>
        <taxon>Streptophyta</taxon>
        <taxon>Embryophyta</taxon>
        <taxon>Tracheophyta</taxon>
        <taxon>Spermatophyta</taxon>
        <taxon>Magnoliopsida</taxon>
        <taxon>eudicotyledons</taxon>
        <taxon>Gunneridae</taxon>
        <taxon>Pentapetalae</taxon>
        <taxon>rosids</taxon>
        <taxon>fabids</taxon>
        <taxon>Fagales</taxon>
        <taxon>Fagaceae</taxon>
        <taxon>Quercus</taxon>
    </lineage>
</organism>
<dbReference type="Gramene" id="QL11p048453:mrna">
    <property type="protein sequence ID" value="QL11p048453:mrna"/>
    <property type="gene ID" value="QL11p048453"/>
</dbReference>
<evidence type="ECO:0000313" key="2">
    <source>
        <dbReference type="Proteomes" id="UP000594261"/>
    </source>
</evidence>
<dbReference type="Proteomes" id="UP000594261">
    <property type="component" value="Chromosome 11"/>
</dbReference>
<evidence type="ECO:0008006" key="3">
    <source>
        <dbReference type="Google" id="ProtNLM"/>
    </source>
</evidence>
<reference evidence="1 2" key="1">
    <citation type="journal article" date="2016" name="G3 (Bethesda)">
        <title>First Draft Assembly and Annotation of the Genome of a California Endemic Oak Quercus lobata Nee (Fagaceae).</title>
        <authorList>
            <person name="Sork V.L."/>
            <person name="Fitz-Gibbon S.T."/>
            <person name="Puiu D."/>
            <person name="Crepeau M."/>
            <person name="Gugger P.F."/>
            <person name="Sherman R."/>
            <person name="Stevens K."/>
            <person name="Langley C.H."/>
            <person name="Pellegrini M."/>
            <person name="Salzberg S.L."/>
        </authorList>
    </citation>
    <scope>NUCLEOTIDE SEQUENCE [LARGE SCALE GENOMIC DNA]</scope>
    <source>
        <strain evidence="1 2">cv. SW786</strain>
    </source>
</reference>
<sequence length="183" mass="20185">MLFLSERGRIGSTCALELWGGTRCLGWEFRYGMRGTRSCMEVHSSILQAQQTWQPPQGSLFKLNFDDACFGDGAALGYGVVIRNEKEIILEGDNAMVMKTISQAQPDLSQLGLIYEDICLTVAIITGDASGMGKAHEFAAHSVQAIVIADVQNEKGYRHRHDIIVIALQSRRSLSLSFGGWLF</sequence>
<keyword evidence="2" id="KW-1185">Reference proteome</keyword>
<evidence type="ECO:0000313" key="1">
    <source>
        <dbReference type="EnsemblPlants" id="QL11p048453:mrna"/>
    </source>
</evidence>